<accession>A0A1D6FRG9</accession>
<dbReference type="AlphaFoldDB" id="A0A1D6FRG9"/>
<keyword evidence="2" id="KW-0418">Kinase</keyword>
<feature type="region of interest" description="Disordered" evidence="1">
    <location>
        <begin position="1"/>
        <end position="48"/>
    </location>
</feature>
<reference evidence="2" key="1">
    <citation type="submission" date="2015-12" db="EMBL/GenBank/DDBJ databases">
        <title>Update maize B73 reference genome by single molecule sequencing technologies.</title>
        <authorList>
            <consortium name="Maize Genome Sequencing Project"/>
            <person name="Ware D."/>
        </authorList>
    </citation>
    <scope>NUCLEOTIDE SEQUENCE</scope>
    <source>
        <tissue evidence="2">Seedling</tissue>
    </source>
</reference>
<evidence type="ECO:0000256" key="1">
    <source>
        <dbReference type="SAM" id="MobiDB-lite"/>
    </source>
</evidence>
<evidence type="ECO:0000313" key="2">
    <source>
        <dbReference type="EMBL" id="AQK94177.1"/>
    </source>
</evidence>
<gene>
    <name evidence="2" type="ORF">ZEAMMB73_Zm00001d010492</name>
</gene>
<organism evidence="2">
    <name type="scientific">Zea mays</name>
    <name type="common">Maize</name>
    <dbReference type="NCBI Taxonomy" id="4577"/>
    <lineage>
        <taxon>Eukaryota</taxon>
        <taxon>Viridiplantae</taxon>
        <taxon>Streptophyta</taxon>
        <taxon>Embryophyta</taxon>
        <taxon>Tracheophyta</taxon>
        <taxon>Spermatophyta</taxon>
        <taxon>Magnoliopsida</taxon>
        <taxon>Liliopsida</taxon>
        <taxon>Poales</taxon>
        <taxon>Poaceae</taxon>
        <taxon>PACMAD clade</taxon>
        <taxon>Panicoideae</taxon>
        <taxon>Andropogonodae</taxon>
        <taxon>Andropogoneae</taxon>
        <taxon>Tripsacinae</taxon>
        <taxon>Zea</taxon>
    </lineage>
</organism>
<keyword evidence="2" id="KW-0808">Transferase</keyword>
<sequence length="133" mass="14361">VSLRPRRVRAPAARQPASPKSHPNSSASFEDHILGGAPPPDRGGIPIPSGGSVSPVRFWLFSPLTRAALGWAACRASGRLVRGRPRRAVRARTVWTLVLQKLGLVALAPDSDVTSFPSWWCGAIKKIPKDVRK</sequence>
<protein>
    <submittedName>
        <fullName evidence="2">Protein kinase superfamily protein</fullName>
    </submittedName>
</protein>
<dbReference type="EMBL" id="CM000784">
    <property type="protein sequence ID" value="AQK94177.1"/>
    <property type="molecule type" value="Genomic_DNA"/>
</dbReference>
<feature type="non-terminal residue" evidence="2">
    <location>
        <position position="1"/>
    </location>
</feature>
<proteinExistence type="predicted"/>
<name>A0A1D6FRG9_MAIZE</name>
<feature type="compositionally biased region" description="Low complexity" evidence="1">
    <location>
        <begin position="10"/>
        <end position="19"/>
    </location>
</feature>
<dbReference type="GO" id="GO:0016301">
    <property type="term" value="F:kinase activity"/>
    <property type="evidence" value="ECO:0007669"/>
    <property type="project" value="UniProtKB-KW"/>
</dbReference>